<dbReference type="InterPro" id="IPR052158">
    <property type="entry name" value="INH-QAR"/>
</dbReference>
<dbReference type="Proteomes" id="UP000494201">
    <property type="component" value="Unassembled WGS sequence"/>
</dbReference>
<dbReference type="GO" id="GO:0003700">
    <property type="term" value="F:DNA-binding transcription factor activity"/>
    <property type="evidence" value="ECO:0007669"/>
    <property type="project" value="InterPro"/>
</dbReference>
<dbReference type="PANTHER" id="PTHR43130:SF11">
    <property type="entry name" value="TRANSCRIPTIONAL REGULATORY PROTEIN"/>
    <property type="match status" value="1"/>
</dbReference>
<evidence type="ECO:0000256" key="1">
    <source>
        <dbReference type="ARBA" id="ARBA00023015"/>
    </source>
</evidence>
<gene>
    <name evidence="5" type="ORF">BAN20980_01222</name>
</gene>
<reference evidence="5 6" key="1">
    <citation type="submission" date="2019-09" db="EMBL/GenBank/DDBJ databases">
        <authorList>
            <person name="Depoorter E."/>
        </authorList>
    </citation>
    <scope>NUCLEOTIDE SEQUENCE [LARGE SCALE GENOMIC DNA]</scope>
    <source>
        <strain evidence="5">LMG 20980</strain>
    </source>
</reference>
<evidence type="ECO:0000259" key="4">
    <source>
        <dbReference type="PROSITE" id="PS01124"/>
    </source>
</evidence>
<dbReference type="SUPFAM" id="SSF52317">
    <property type="entry name" value="Class I glutamine amidotransferase-like"/>
    <property type="match status" value="1"/>
</dbReference>
<proteinExistence type="predicted"/>
<organism evidence="5 6">
    <name type="scientific">Burkholderia anthina</name>
    <dbReference type="NCBI Taxonomy" id="179879"/>
    <lineage>
        <taxon>Bacteria</taxon>
        <taxon>Pseudomonadati</taxon>
        <taxon>Pseudomonadota</taxon>
        <taxon>Betaproteobacteria</taxon>
        <taxon>Burkholderiales</taxon>
        <taxon>Burkholderiaceae</taxon>
        <taxon>Burkholderia</taxon>
        <taxon>Burkholderia cepacia complex</taxon>
    </lineage>
</organism>
<evidence type="ECO:0000256" key="2">
    <source>
        <dbReference type="ARBA" id="ARBA00023125"/>
    </source>
</evidence>
<sequence>MRRTPRDHAVRHWTFKCRWCGSAAPLKIWLATLRWRYVNKVSFSVGRIAVNWRNRHIQCDIRHSMPRAAILSYDDCYASSLGGFADILQVANSHLRRQGGDGNAQFNWRFVSATGKPISASNGLQLNTEPIRPREKFDLVFVPSAYYASGKAFDQLLARQSAACDWLVSQWHAGAYLAANCTGTFVLAQTGLLDNRPATTTWWLADQFRSRFPRIDLQLEPVVTEADRLICAGASASYLLQTIHIVERFSGAVIAAQCAKTMLIDVSQTKQLPYLPLLADKAHADSLVHRAQHWLQKHMAKDVKISEMAHDLGVSERTIIRRFQSALSQPPLRYLQSLRIETARGLLEAGDVSLDRITVQVGYNDTSSFCRLFKNMVGLSPGAYRDRFRPTSESQQ</sequence>
<dbReference type="GO" id="GO:0043565">
    <property type="term" value="F:sequence-specific DNA binding"/>
    <property type="evidence" value="ECO:0007669"/>
    <property type="project" value="InterPro"/>
</dbReference>
<keyword evidence="1" id="KW-0805">Transcription regulation</keyword>
<evidence type="ECO:0000313" key="5">
    <source>
        <dbReference type="EMBL" id="VVU48523.1"/>
    </source>
</evidence>
<dbReference type="InterPro" id="IPR029062">
    <property type="entry name" value="Class_I_gatase-like"/>
</dbReference>
<dbReference type="Gene3D" id="3.40.50.880">
    <property type="match status" value="1"/>
</dbReference>
<evidence type="ECO:0000313" key="6">
    <source>
        <dbReference type="Proteomes" id="UP000494201"/>
    </source>
</evidence>
<protein>
    <submittedName>
        <fullName evidence="5">Transcriptional regulator</fullName>
    </submittedName>
</protein>
<keyword evidence="2" id="KW-0238">DNA-binding</keyword>
<dbReference type="PANTHER" id="PTHR43130">
    <property type="entry name" value="ARAC-FAMILY TRANSCRIPTIONAL REGULATOR"/>
    <property type="match status" value="1"/>
</dbReference>
<dbReference type="PROSITE" id="PS01124">
    <property type="entry name" value="HTH_ARAC_FAMILY_2"/>
    <property type="match status" value="1"/>
</dbReference>
<dbReference type="InterPro" id="IPR002818">
    <property type="entry name" value="DJ-1/PfpI"/>
</dbReference>
<feature type="domain" description="HTH araC/xylS-type" evidence="4">
    <location>
        <begin position="289"/>
        <end position="387"/>
    </location>
</feature>
<dbReference type="Pfam" id="PF12833">
    <property type="entry name" value="HTH_18"/>
    <property type="match status" value="1"/>
</dbReference>
<dbReference type="SUPFAM" id="SSF46689">
    <property type="entry name" value="Homeodomain-like"/>
    <property type="match status" value="2"/>
</dbReference>
<dbReference type="EMBL" id="CABVLY010000003">
    <property type="protein sequence ID" value="VVU48523.1"/>
    <property type="molecule type" value="Genomic_DNA"/>
</dbReference>
<evidence type="ECO:0000256" key="3">
    <source>
        <dbReference type="ARBA" id="ARBA00023163"/>
    </source>
</evidence>
<dbReference type="AlphaFoldDB" id="A0A6P2G4G4"/>
<dbReference type="SMART" id="SM00342">
    <property type="entry name" value="HTH_ARAC"/>
    <property type="match status" value="1"/>
</dbReference>
<dbReference type="InterPro" id="IPR009057">
    <property type="entry name" value="Homeodomain-like_sf"/>
</dbReference>
<name>A0A6P2G4G4_9BURK</name>
<dbReference type="InterPro" id="IPR018060">
    <property type="entry name" value="HTH_AraC"/>
</dbReference>
<dbReference type="Gene3D" id="1.10.10.60">
    <property type="entry name" value="Homeodomain-like"/>
    <property type="match status" value="1"/>
</dbReference>
<dbReference type="PROSITE" id="PS00041">
    <property type="entry name" value="HTH_ARAC_FAMILY_1"/>
    <property type="match status" value="1"/>
</dbReference>
<dbReference type="InterPro" id="IPR018062">
    <property type="entry name" value="HTH_AraC-typ_CS"/>
</dbReference>
<keyword evidence="3" id="KW-0804">Transcription</keyword>
<accession>A0A6P2G4G4</accession>
<dbReference type="CDD" id="cd03138">
    <property type="entry name" value="GATase1_AraC_2"/>
    <property type="match status" value="1"/>
</dbReference>
<dbReference type="Pfam" id="PF01965">
    <property type="entry name" value="DJ-1_PfpI"/>
    <property type="match status" value="1"/>
</dbReference>